<reference evidence="1 2" key="1">
    <citation type="submission" date="2024-02" db="EMBL/GenBank/DDBJ databases">
        <authorList>
            <person name="Daric V."/>
            <person name="Darras S."/>
        </authorList>
    </citation>
    <scope>NUCLEOTIDE SEQUENCE [LARGE SCALE GENOMIC DNA]</scope>
</reference>
<protein>
    <submittedName>
        <fullName evidence="1">Uncharacterized protein</fullName>
    </submittedName>
</protein>
<comment type="caution">
    <text evidence="1">The sequence shown here is derived from an EMBL/GenBank/DDBJ whole genome shotgun (WGS) entry which is preliminary data.</text>
</comment>
<organism evidence="1 2">
    <name type="scientific">Clavelina lepadiformis</name>
    <name type="common">Light-bulb sea squirt</name>
    <name type="synonym">Ascidia lepadiformis</name>
    <dbReference type="NCBI Taxonomy" id="159417"/>
    <lineage>
        <taxon>Eukaryota</taxon>
        <taxon>Metazoa</taxon>
        <taxon>Chordata</taxon>
        <taxon>Tunicata</taxon>
        <taxon>Ascidiacea</taxon>
        <taxon>Aplousobranchia</taxon>
        <taxon>Clavelinidae</taxon>
        <taxon>Clavelina</taxon>
    </lineage>
</organism>
<dbReference type="Proteomes" id="UP001642483">
    <property type="component" value="Unassembled WGS sequence"/>
</dbReference>
<evidence type="ECO:0000313" key="2">
    <source>
        <dbReference type="Proteomes" id="UP001642483"/>
    </source>
</evidence>
<gene>
    <name evidence="1" type="ORF">CVLEPA_LOCUS28657</name>
</gene>
<accession>A0ABP0GX24</accession>
<name>A0ABP0GX24_CLALP</name>
<sequence length="130" mass="14785">MNWSRFCAGVLLNGGSKVDYAYVGSRDRMWGDSRKLGHFTRLSIREVITIRDANGADFVLRGEEYLFVELINCVHNYEGTTRSIAYGITPNLILVVSGCVGSYDECRRAIEYGLPYITNTDVERFVYRPI</sequence>
<dbReference type="EMBL" id="CAWYQH010000152">
    <property type="protein sequence ID" value="CAK8695374.1"/>
    <property type="molecule type" value="Genomic_DNA"/>
</dbReference>
<keyword evidence="2" id="KW-1185">Reference proteome</keyword>
<evidence type="ECO:0000313" key="1">
    <source>
        <dbReference type="EMBL" id="CAK8695374.1"/>
    </source>
</evidence>
<proteinExistence type="predicted"/>